<dbReference type="InterPro" id="IPR018337">
    <property type="entry name" value="Cell_wall/Cho-bd_repeat"/>
</dbReference>
<feature type="domain" description="Beta-lactamase class A catalytic" evidence="4">
    <location>
        <begin position="188"/>
        <end position="237"/>
    </location>
</feature>
<dbReference type="SUPFAM" id="SSF56601">
    <property type="entry name" value="beta-lactamase/transpeptidase-like"/>
    <property type="match status" value="1"/>
</dbReference>
<evidence type="ECO:0000256" key="3">
    <source>
        <dbReference type="SAM" id="Phobius"/>
    </source>
</evidence>
<protein>
    <submittedName>
        <fullName evidence="5">Surface protein PspA</fullName>
    </submittedName>
</protein>
<dbReference type="PANTHER" id="PTHR35333:SF3">
    <property type="entry name" value="BETA-LACTAMASE-TYPE TRANSPEPTIDASE FOLD CONTAINING PROTEIN"/>
    <property type="match status" value="1"/>
</dbReference>
<evidence type="ECO:0000256" key="1">
    <source>
        <dbReference type="ARBA" id="ARBA00022737"/>
    </source>
</evidence>
<dbReference type="Pfam" id="PF13354">
    <property type="entry name" value="Beta-lactamase2"/>
    <property type="match status" value="2"/>
</dbReference>
<dbReference type="Proteomes" id="UP000255523">
    <property type="component" value="Unassembled WGS sequence"/>
</dbReference>
<evidence type="ECO:0000256" key="2">
    <source>
        <dbReference type="PROSITE-ProRule" id="PRU00591"/>
    </source>
</evidence>
<dbReference type="EMBL" id="UHFX01000003">
    <property type="protein sequence ID" value="SUO04841.1"/>
    <property type="molecule type" value="Genomic_DNA"/>
</dbReference>
<gene>
    <name evidence="5" type="primary">toxA_2</name>
    <name evidence="5" type="ORF">NCTC11087_01769</name>
</gene>
<dbReference type="PROSITE" id="PS51170">
    <property type="entry name" value="CW"/>
    <property type="match status" value="1"/>
</dbReference>
<feature type="domain" description="Beta-lactamase class A catalytic" evidence="4">
    <location>
        <begin position="238"/>
        <end position="380"/>
    </location>
</feature>
<dbReference type="InterPro" id="IPR012338">
    <property type="entry name" value="Beta-lactam/transpept-like"/>
</dbReference>
<accession>A0A380LNH4</accession>
<feature type="transmembrane region" description="Helical" evidence="3">
    <location>
        <begin position="14"/>
        <end position="34"/>
    </location>
</feature>
<keyword evidence="6" id="KW-1185">Reference proteome</keyword>
<evidence type="ECO:0000313" key="5">
    <source>
        <dbReference type="EMBL" id="SUO04841.1"/>
    </source>
</evidence>
<dbReference type="GO" id="GO:0008800">
    <property type="term" value="F:beta-lactamase activity"/>
    <property type="evidence" value="ECO:0007669"/>
    <property type="project" value="InterPro"/>
</dbReference>
<dbReference type="PANTHER" id="PTHR35333">
    <property type="entry name" value="BETA-LACTAMASE"/>
    <property type="match status" value="1"/>
</dbReference>
<reference evidence="5 6" key="1">
    <citation type="submission" date="2018-06" db="EMBL/GenBank/DDBJ databases">
        <authorList>
            <consortium name="Pathogen Informatics"/>
            <person name="Doyle S."/>
        </authorList>
    </citation>
    <scope>NUCLEOTIDE SEQUENCE [LARGE SCALE GENOMIC DNA]</scope>
    <source>
        <strain evidence="5 6">NCTC11087</strain>
    </source>
</reference>
<dbReference type="Gene3D" id="2.10.270.10">
    <property type="entry name" value="Cholin Binding"/>
    <property type="match status" value="2"/>
</dbReference>
<evidence type="ECO:0000259" key="4">
    <source>
        <dbReference type="Pfam" id="PF13354"/>
    </source>
</evidence>
<keyword evidence="1" id="KW-0677">Repeat</keyword>
<dbReference type="Gene3D" id="3.40.710.10">
    <property type="entry name" value="DD-peptidase/beta-lactamase superfamily"/>
    <property type="match status" value="1"/>
</dbReference>
<dbReference type="InterPro" id="IPR000871">
    <property type="entry name" value="Beta-lactam_class-A"/>
</dbReference>
<keyword evidence="3" id="KW-0472">Membrane</keyword>
<dbReference type="AlphaFoldDB" id="A0A380LNH4"/>
<evidence type="ECO:0000313" key="6">
    <source>
        <dbReference type="Proteomes" id="UP000255523"/>
    </source>
</evidence>
<proteinExistence type="predicted"/>
<feature type="repeat" description="Cell wall-binding" evidence="2">
    <location>
        <begin position="104"/>
        <end position="123"/>
    </location>
</feature>
<dbReference type="GO" id="GO:0046677">
    <property type="term" value="P:response to antibiotic"/>
    <property type="evidence" value="ECO:0007669"/>
    <property type="project" value="InterPro"/>
</dbReference>
<keyword evidence="3" id="KW-0812">Transmembrane</keyword>
<name>A0A380LNH4_9FIRM</name>
<keyword evidence="3" id="KW-1133">Transmembrane helix</keyword>
<dbReference type="OrthoDB" id="1968666at2"/>
<sequence>MHLMANLNKSTKKLILFAGLVICLFFFLCIFFIFDQTQKTGFIQASLFDSSHMIYIDKNHEQLYGPQKIDNDFYYFDEDTGYMHTGFLETENGTYYYDENGKMITGLQTIDSDQYYFDENGCMKVSTFQTIESDIYYFDETGKMVTGDATINGVTYVFDENGKLQLDISSLQTQIQSILNTYPGNNAVYFKDLDTDDSFLIHDLDMYPCSIIKIFVMGAVYEQIDQGHLSLDECLPYLEAMIIDSDNTSYNILLQKLGNGDGAAGAHKVNSFCEKLGLTRTEIHHGLVPGDGYFSDGKNNTTCPEDVAKFLELLYRSDVVSKAYSKEMLELLKRCADDTGIVAGLAEGTECAHKSGWADAYYLDGGIIYTEYKDYILVVFSDSSYQKPAQEISQYVFSTIQSLYTK</sequence>
<dbReference type="Pfam" id="PF19127">
    <property type="entry name" value="Choline_bind_3"/>
    <property type="match status" value="2"/>
</dbReference>
<dbReference type="InterPro" id="IPR045155">
    <property type="entry name" value="Beta-lactam_cat"/>
</dbReference>
<organism evidence="5 6">
    <name type="scientific">Faecalicoccus pleomorphus</name>
    <dbReference type="NCBI Taxonomy" id="1323"/>
    <lineage>
        <taxon>Bacteria</taxon>
        <taxon>Bacillati</taxon>
        <taxon>Bacillota</taxon>
        <taxon>Erysipelotrichia</taxon>
        <taxon>Erysipelotrichales</taxon>
        <taxon>Erysipelotrichaceae</taxon>
        <taxon>Faecalicoccus</taxon>
    </lineage>
</organism>
<dbReference type="GO" id="GO:0030655">
    <property type="term" value="P:beta-lactam antibiotic catabolic process"/>
    <property type="evidence" value="ECO:0007669"/>
    <property type="project" value="InterPro"/>
</dbReference>
<dbReference type="SUPFAM" id="SSF69360">
    <property type="entry name" value="Cell wall binding repeat"/>
    <property type="match status" value="1"/>
</dbReference>